<gene>
    <name evidence="4" type="ORF">HW270_03195</name>
</gene>
<dbReference type="RefSeq" id="WP_178978298.1">
    <property type="nucleotide sequence ID" value="NZ_JABXYR010000001.1"/>
</dbReference>
<accession>A0A7Y8VR99</accession>
<dbReference type="InterPro" id="IPR036691">
    <property type="entry name" value="Endo/exonu/phosph_ase_sf"/>
</dbReference>
<keyword evidence="5" id="KW-1185">Reference proteome</keyword>
<dbReference type="AlphaFoldDB" id="A0A7Y8VR99"/>
<name>A0A7Y8VR99_9FIRM</name>
<reference evidence="4 5" key="1">
    <citation type="submission" date="2020-06" db="EMBL/GenBank/DDBJ databases">
        <title>Mogibacterium timidum strain W9173 genomic sequence.</title>
        <authorList>
            <person name="Wade W.G."/>
            <person name="Johnston C.D."/>
            <person name="Chen T."/>
            <person name="Dewhirst F.E."/>
        </authorList>
    </citation>
    <scope>NUCLEOTIDE SEQUENCE [LARGE SCALE GENOMIC DNA]</scope>
    <source>
        <strain evidence="4 5">W9173</strain>
    </source>
</reference>
<feature type="compositionally biased region" description="Polar residues" evidence="1">
    <location>
        <begin position="1"/>
        <end position="21"/>
    </location>
</feature>
<feature type="region of interest" description="Disordered" evidence="1">
    <location>
        <begin position="1"/>
        <end position="38"/>
    </location>
</feature>
<dbReference type="InterPro" id="IPR051916">
    <property type="entry name" value="GPI-anchor_lipid_remodeler"/>
</dbReference>
<protein>
    <submittedName>
        <fullName evidence="4">Endonuclease</fullName>
    </submittedName>
</protein>
<dbReference type="Proteomes" id="UP000526307">
    <property type="component" value="Unassembled WGS sequence"/>
</dbReference>
<feature type="compositionally biased region" description="Low complexity" evidence="1">
    <location>
        <begin position="22"/>
        <end position="36"/>
    </location>
</feature>
<dbReference type="GO" id="GO:0006506">
    <property type="term" value="P:GPI anchor biosynthetic process"/>
    <property type="evidence" value="ECO:0007669"/>
    <property type="project" value="TreeGrafter"/>
</dbReference>
<keyword evidence="4" id="KW-0378">Hydrolase</keyword>
<keyword evidence="4" id="KW-0255">Endonuclease</keyword>
<organism evidence="4 5">
    <name type="scientific">Mogibacterium timidum</name>
    <dbReference type="NCBI Taxonomy" id="35519"/>
    <lineage>
        <taxon>Bacteria</taxon>
        <taxon>Bacillati</taxon>
        <taxon>Bacillota</taxon>
        <taxon>Clostridia</taxon>
        <taxon>Peptostreptococcales</taxon>
        <taxon>Anaerovoracaceae</taxon>
        <taxon>Mogibacterium</taxon>
    </lineage>
</organism>
<evidence type="ECO:0000313" key="4">
    <source>
        <dbReference type="EMBL" id="NWO23087.1"/>
    </source>
</evidence>
<dbReference type="GO" id="GO:0004519">
    <property type="term" value="F:endonuclease activity"/>
    <property type="evidence" value="ECO:0007669"/>
    <property type="project" value="UniProtKB-KW"/>
</dbReference>
<dbReference type="PANTHER" id="PTHR14859:SF1">
    <property type="entry name" value="PGAP2-INTERACTING PROTEIN"/>
    <property type="match status" value="1"/>
</dbReference>
<keyword evidence="2" id="KW-1133">Transmembrane helix</keyword>
<proteinExistence type="predicted"/>
<evidence type="ECO:0000256" key="2">
    <source>
        <dbReference type="SAM" id="Phobius"/>
    </source>
</evidence>
<dbReference type="PANTHER" id="PTHR14859">
    <property type="entry name" value="CALCOFLUOR WHITE HYPERSENSITIVE PROTEIN PRECURSOR"/>
    <property type="match status" value="1"/>
</dbReference>
<comment type="caution">
    <text evidence="4">The sequence shown here is derived from an EMBL/GenBank/DDBJ whole genome shotgun (WGS) entry which is preliminary data.</text>
</comment>
<dbReference type="EMBL" id="JABXYR010000001">
    <property type="protein sequence ID" value="NWO23087.1"/>
    <property type="molecule type" value="Genomic_DNA"/>
</dbReference>
<dbReference type="SUPFAM" id="SSF56219">
    <property type="entry name" value="DNase I-like"/>
    <property type="match status" value="1"/>
</dbReference>
<keyword evidence="2" id="KW-0472">Membrane</keyword>
<evidence type="ECO:0000313" key="5">
    <source>
        <dbReference type="Proteomes" id="UP000526307"/>
    </source>
</evidence>
<feature type="domain" description="Endonuclease/exonuclease/phosphatase" evidence="3">
    <location>
        <begin position="101"/>
        <end position="298"/>
    </location>
</feature>
<feature type="transmembrane region" description="Helical" evidence="2">
    <location>
        <begin position="50"/>
        <end position="71"/>
    </location>
</feature>
<dbReference type="Pfam" id="PF03372">
    <property type="entry name" value="Exo_endo_phos"/>
    <property type="match status" value="1"/>
</dbReference>
<dbReference type="InterPro" id="IPR005135">
    <property type="entry name" value="Endo/exonuclease/phosphatase"/>
</dbReference>
<dbReference type="GO" id="GO:0016020">
    <property type="term" value="C:membrane"/>
    <property type="evidence" value="ECO:0007669"/>
    <property type="project" value="GOC"/>
</dbReference>
<evidence type="ECO:0000259" key="3">
    <source>
        <dbReference type="Pfam" id="PF03372"/>
    </source>
</evidence>
<keyword evidence="4" id="KW-0540">Nuclease</keyword>
<sequence>MTDNLANISNSGLNNKGTNEFGSSSHNRNDGSSNNNGGNGRSVIKKILKAIAIIILIIAITFAGLMAFISLTEYKPETVERVAINGKAAYEVSRGKALKVMTWNIGYGALGDNADFFMDGGTHVKTSSKQRIKENIEAVSREIDEVSPDIAMLQEVDKDSTRSEHIDQVSRIGAAAGDYENSFARNFKAAIVPYPLPPIGKVDSGVMTLSKFKAGGASRVSLPVSFKWPVRTINLKRCLLVNRAKVTGSDKELVYINLHLEAYDNGEGKKAQTEALNKLLKEESDKGNYVIACGDFNQTFNNVYIGNYPVHKGLWKPGKIDISEYDSSLNFVMDGTHPTCRSLDKPFKGADKSKFQFYVIDGMIYSSNIDMKSCKTQDLGFKHSDHNPVVAEIRLK</sequence>
<evidence type="ECO:0000256" key="1">
    <source>
        <dbReference type="SAM" id="MobiDB-lite"/>
    </source>
</evidence>
<keyword evidence="2" id="KW-0812">Transmembrane</keyword>
<dbReference type="Gene3D" id="3.60.10.10">
    <property type="entry name" value="Endonuclease/exonuclease/phosphatase"/>
    <property type="match status" value="1"/>
</dbReference>